<dbReference type="Proteomes" id="UP000095283">
    <property type="component" value="Unplaced"/>
</dbReference>
<organism evidence="3 4">
    <name type="scientific">Heterorhabditis bacteriophora</name>
    <name type="common">Entomopathogenic nematode worm</name>
    <dbReference type="NCBI Taxonomy" id="37862"/>
    <lineage>
        <taxon>Eukaryota</taxon>
        <taxon>Metazoa</taxon>
        <taxon>Ecdysozoa</taxon>
        <taxon>Nematoda</taxon>
        <taxon>Chromadorea</taxon>
        <taxon>Rhabditida</taxon>
        <taxon>Rhabditina</taxon>
        <taxon>Rhabditomorpha</taxon>
        <taxon>Strongyloidea</taxon>
        <taxon>Heterorhabditidae</taxon>
        <taxon>Heterorhabditis</taxon>
    </lineage>
</organism>
<proteinExistence type="predicted"/>
<dbReference type="Gene3D" id="3.40.50.1820">
    <property type="entry name" value="alpha/beta hydrolase"/>
    <property type="match status" value="1"/>
</dbReference>
<evidence type="ECO:0000256" key="2">
    <source>
        <dbReference type="ARBA" id="ARBA00022801"/>
    </source>
</evidence>
<keyword evidence="3" id="KW-1185">Reference proteome</keyword>
<sequence>MMSSRRMQQNRDFTPLKWDEFFDEKRTISFDGNLFNVYLKLEVSSRINCRILAPDLRGHGDTVTNNDNDLSTERQVQSVLLYLFAIYYDVYKSLRESTKNMGGALAVHAVNSCLIPNIVGLVVIDVVEGSAMESLSGMVKSDSHNMFKMRVGM</sequence>
<protein>
    <submittedName>
        <fullName evidence="4">Protein phosphatase methylesterase-1</fullName>
    </submittedName>
</protein>
<dbReference type="InterPro" id="IPR016812">
    <property type="entry name" value="PPase_methylesterase_euk"/>
</dbReference>
<dbReference type="GO" id="GO:0051723">
    <property type="term" value="F:protein methylesterase activity"/>
    <property type="evidence" value="ECO:0007669"/>
    <property type="project" value="InterPro"/>
</dbReference>
<reference evidence="4" key="1">
    <citation type="submission" date="2016-11" db="UniProtKB">
        <authorList>
            <consortium name="WormBaseParasite"/>
        </authorList>
    </citation>
    <scope>IDENTIFICATION</scope>
</reference>
<keyword evidence="2" id="KW-0378">Hydrolase</keyword>
<dbReference type="PANTHER" id="PTHR14189:SF0">
    <property type="entry name" value="PROTEIN PHOSPHATASE METHYLESTERASE 1"/>
    <property type="match status" value="1"/>
</dbReference>
<accession>A0A1I7X3S6</accession>
<evidence type="ECO:0000313" key="3">
    <source>
        <dbReference type="Proteomes" id="UP000095283"/>
    </source>
</evidence>
<name>A0A1I7X3S6_HETBA</name>
<dbReference type="WBParaSite" id="Hba_12029">
    <property type="protein sequence ID" value="Hba_12029"/>
    <property type="gene ID" value="Hba_12029"/>
</dbReference>
<dbReference type="AlphaFoldDB" id="A0A1I7X3S6"/>
<evidence type="ECO:0000256" key="1">
    <source>
        <dbReference type="ARBA" id="ARBA00022487"/>
    </source>
</evidence>
<evidence type="ECO:0000313" key="4">
    <source>
        <dbReference type="WBParaSite" id="Hba_12029"/>
    </source>
</evidence>
<dbReference type="InterPro" id="IPR029058">
    <property type="entry name" value="AB_hydrolase_fold"/>
</dbReference>
<keyword evidence="1" id="KW-0719">Serine esterase</keyword>
<dbReference type="PANTHER" id="PTHR14189">
    <property type="entry name" value="PROTEIN PHOSPHATASE METHYLESTERASE-1 RELATED"/>
    <property type="match status" value="1"/>
</dbReference>
<dbReference type="SUPFAM" id="SSF53474">
    <property type="entry name" value="alpha/beta-Hydrolases"/>
    <property type="match status" value="1"/>
</dbReference>